<dbReference type="EMBL" id="BARV01007119">
    <property type="protein sequence ID" value="GAI03841.1"/>
    <property type="molecule type" value="Genomic_DNA"/>
</dbReference>
<protein>
    <recommendedName>
        <fullName evidence="2">Condensin complex subunit 1 C-terminal domain-containing protein</fullName>
    </recommendedName>
</protein>
<proteinExistence type="predicted"/>
<evidence type="ECO:0008006" key="2">
    <source>
        <dbReference type="Google" id="ProtNLM"/>
    </source>
</evidence>
<dbReference type="InterPro" id="IPR016024">
    <property type="entry name" value="ARM-type_fold"/>
</dbReference>
<feature type="non-terminal residue" evidence="1">
    <location>
        <position position="1"/>
    </location>
</feature>
<gene>
    <name evidence="1" type="ORF">S06H3_14554</name>
</gene>
<dbReference type="Gene3D" id="1.25.10.10">
    <property type="entry name" value="Leucine-rich Repeat Variant"/>
    <property type="match status" value="1"/>
</dbReference>
<name>X1LDB4_9ZZZZ</name>
<comment type="caution">
    <text evidence="1">The sequence shown here is derived from an EMBL/GenBank/DDBJ whole genome shotgun (WGS) entry which is preliminary data.</text>
</comment>
<sequence length="184" mass="21130">ARVKRHAIIALGKVDKAYSKNAIALLKDITVKGGPVQRRKAALSLGHFVDSEPELVCQALLPLLDDPNHLVRVKVARVFSQNWFAFPSVAFDVLSKLIADENVKVRKEAMVGLEKLMWVFPEEAYRVLSELPEYAMNPKVKWFANKFCLEYEQRLGMVEEANSRIHRLGQDNQPYIQRKLRQMQ</sequence>
<dbReference type="InterPro" id="IPR011989">
    <property type="entry name" value="ARM-like"/>
</dbReference>
<accession>X1LDB4</accession>
<evidence type="ECO:0000313" key="1">
    <source>
        <dbReference type="EMBL" id="GAI03841.1"/>
    </source>
</evidence>
<dbReference type="AlphaFoldDB" id="X1LDB4"/>
<dbReference type="SUPFAM" id="SSF48371">
    <property type="entry name" value="ARM repeat"/>
    <property type="match status" value="1"/>
</dbReference>
<reference evidence="1" key="1">
    <citation type="journal article" date="2014" name="Front. Microbiol.">
        <title>High frequency of phylogenetically diverse reductive dehalogenase-homologous genes in deep subseafloor sedimentary metagenomes.</title>
        <authorList>
            <person name="Kawai M."/>
            <person name="Futagami T."/>
            <person name="Toyoda A."/>
            <person name="Takaki Y."/>
            <person name="Nishi S."/>
            <person name="Hori S."/>
            <person name="Arai W."/>
            <person name="Tsubouchi T."/>
            <person name="Morono Y."/>
            <person name="Uchiyama I."/>
            <person name="Ito T."/>
            <person name="Fujiyama A."/>
            <person name="Inagaki F."/>
            <person name="Takami H."/>
        </authorList>
    </citation>
    <scope>NUCLEOTIDE SEQUENCE</scope>
    <source>
        <strain evidence="1">Expedition CK06-06</strain>
    </source>
</reference>
<organism evidence="1">
    <name type="scientific">marine sediment metagenome</name>
    <dbReference type="NCBI Taxonomy" id="412755"/>
    <lineage>
        <taxon>unclassified sequences</taxon>
        <taxon>metagenomes</taxon>
        <taxon>ecological metagenomes</taxon>
    </lineage>
</organism>